<dbReference type="PRINTS" id="PR00861">
    <property type="entry name" value="ALYTICPTASE"/>
</dbReference>
<name>A0A2R4SXK0_9ACTN</name>
<feature type="active site" description="Charge relay system" evidence="8">
    <location>
        <position position="353"/>
    </location>
</feature>
<proteinExistence type="inferred from homology"/>
<keyword evidence="7 9" id="KW-1015">Disulfide bond</keyword>
<dbReference type="InterPro" id="IPR043504">
    <property type="entry name" value="Peptidase_S1_PA_chymotrypsin"/>
</dbReference>
<dbReference type="Pfam" id="PF02983">
    <property type="entry name" value="Pro_Al_protease"/>
    <property type="match status" value="1"/>
</dbReference>
<keyword evidence="3" id="KW-0732">Signal</keyword>
<organism evidence="12 13">
    <name type="scientific">Streptomyces lunaelactis</name>
    <dbReference type="NCBI Taxonomy" id="1535768"/>
    <lineage>
        <taxon>Bacteria</taxon>
        <taxon>Bacillati</taxon>
        <taxon>Actinomycetota</taxon>
        <taxon>Actinomycetes</taxon>
        <taxon>Kitasatosporales</taxon>
        <taxon>Streptomycetaceae</taxon>
        <taxon>Streptomyces</taxon>
    </lineage>
</organism>
<keyword evidence="5" id="KW-0720">Serine protease</keyword>
<evidence type="ECO:0000256" key="9">
    <source>
        <dbReference type="PIRSR" id="PIRSR001134-2"/>
    </source>
</evidence>
<keyword evidence="13" id="KW-1185">Reference proteome</keyword>
<evidence type="ECO:0000313" key="12">
    <source>
        <dbReference type="EMBL" id="AVZ71564.1"/>
    </source>
</evidence>
<dbReference type="CDD" id="cd21112">
    <property type="entry name" value="alphaLP-like"/>
    <property type="match status" value="1"/>
</dbReference>
<feature type="active site" description="Charge relay system" evidence="8">
    <location>
        <position position="243"/>
    </location>
</feature>
<dbReference type="Pfam" id="PF00089">
    <property type="entry name" value="Trypsin"/>
    <property type="match status" value="1"/>
</dbReference>
<keyword evidence="2 12" id="KW-0645">Protease</keyword>
<dbReference type="InterPro" id="IPR009003">
    <property type="entry name" value="Peptidase_S1_PA"/>
</dbReference>
<feature type="disulfide bond" evidence="9">
    <location>
        <begin position="347"/>
        <end position="374"/>
    </location>
</feature>
<evidence type="ECO:0000256" key="6">
    <source>
        <dbReference type="ARBA" id="ARBA00023145"/>
    </source>
</evidence>
<feature type="domain" description="Peptidase S1A alpha-lytic prodomain" evidence="11">
    <location>
        <begin position="134"/>
        <end position="191"/>
    </location>
</feature>
<evidence type="ECO:0000259" key="11">
    <source>
        <dbReference type="Pfam" id="PF02983"/>
    </source>
</evidence>
<sequence length="399" mass="41882">MAFRPDSIGTTEGFSTVRHRIGLRTGLSALLLLGMWGGTSLAPAVASTPNPPVSPGLLTALQRDLGLTEQQARERLAQERAATALQDKARRAAGSAYGGSWFDADSGRLTVAVTGDRNAEAVRATGAATRLVEHTAEELDAVKVRIDRQAGAKGAPRGVSSWRVDPQTNQVVVDVVASLKNDSAVRAFVDRARRTGSVRIRATMTEPPATFSAGTVGGDPYYTGNVRCSIGFSVHGGFVTAGHCGRPGNFVRGWDGSGMGTFQGSSFPGDDYAYVSVGHGWWTVPVVLGWGTVPDQLVRGSAEAPVGASICRSGSTTHWHCGTLLAKNESVNYQQGSVHQMTKTSVCAEPGDSGGSFISGDQAQGVTSGGWGNCSGGGQTWYQPVNEILWRYGLTLHTT</sequence>
<feature type="domain" description="Peptidase S1" evidence="10">
    <location>
        <begin position="238"/>
        <end position="388"/>
    </location>
</feature>
<evidence type="ECO:0000256" key="1">
    <source>
        <dbReference type="ARBA" id="ARBA00007664"/>
    </source>
</evidence>
<feature type="disulfide bond" evidence="9">
    <location>
        <begin position="311"/>
        <end position="321"/>
    </location>
</feature>
<protein>
    <submittedName>
        <fullName evidence="12">Serine protease</fullName>
    </submittedName>
</protein>
<dbReference type="GO" id="GO:0004252">
    <property type="term" value="F:serine-type endopeptidase activity"/>
    <property type="evidence" value="ECO:0007669"/>
    <property type="project" value="InterPro"/>
</dbReference>
<keyword evidence="6" id="KW-0865">Zymogen</keyword>
<dbReference type="KEGG" id="slk:SLUN_04470"/>
<evidence type="ECO:0000313" key="13">
    <source>
        <dbReference type="Proteomes" id="UP000244201"/>
    </source>
</evidence>
<dbReference type="Gene3D" id="3.30.300.50">
    <property type="match status" value="2"/>
</dbReference>
<dbReference type="Proteomes" id="UP000244201">
    <property type="component" value="Chromosome"/>
</dbReference>
<dbReference type="InterPro" id="IPR001254">
    <property type="entry name" value="Trypsin_dom"/>
</dbReference>
<evidence type="ECO:0000256" key="5">
    <source>
        <dbReference type="ARBA" id="ARBA00022825"/>
    </source>
</evidence>
<evidence type="ECO:0000256" key="4">
    <source>
        <dbReference type="ARBA" id="ARBA00022801"/>
    </source>
</evidence>
<dbReference type="SUPFAM" id="SSF50494">
    <property type="entry name" value="Trypsin-like serine proteases"/>
    <property type="match status" value="1"/>
</dbReference>
<accession>A0A2R4SXK0</accession>
<comment type="similarity">
    <text evidence="1">Belongs to the peptidase S1 family.</text>
</comment>
<evidence type="ECO:0000256" key="3">
    <source>
        <dbReference type="ARBA" id="ARBA00022729"/>
    </source>
</evidence>
<feature type="active site" description="Charge relay system" evidence="8">
    <location>
        <position position="271"/>
    </location>
</feature>
<feature type="disulfide bond" evidence="9">
    <location>
        <begin position="228"/>
        <end position="244"/>
    </location>
</feature>
<dbReference type="PIRSF" id="PIRSF001134">
    <property type="entry name" value="Streptogrisin"/>
    <property type="match status" value="1"/>
</dbReference>
<evidence type="ECO:0000256" key="7">
    <source>
        <dbReference type="ARBA" id="ARBA00023157"/>
    </source>
</evidence>
<dbReference type="GO" id="GO:0006508">
    <property type="term" value="P:proteolysis"/>
    <property type="evidence" value="ECO:0007669"/>
    <property type="project" value="UniProtKB-KW"/>
</dbReference>
<dbReference type="InterPro" id="IPR001316">
    <property type="entry name" value="Pept_S1A_streptogrisin"/>
</dbReference>
<evidence type="ECO:0000256" key="8">
    <source>
        <dbReference type="PIRSR" id="PIRSR001134-1"/>
    </source>
</evidence>
<dbReference type="InterPro" id="IPR035070">
    <property type="entry name" value="Streptogrisin_prodomain"/>
</dbReference>
<dbReference type="GO" id="GO:0005576">
    <property type="term" value="C:extracellular region"/>
    <property type="evidence" value="ECO:0007669"/>
    <property type="project" value="InterPro"/>
</dbReference>
<dbReference type="AlphaFoldDB" id="A0A2R4SXK0"/>
<gene>
    <name evidence="12" type="ORF">SLUN_04470</name>
</gene>
<evidence type="ECO:0000256" key="2">
    <source>
        <dbReference type="ARBA" id="ARBA00022670"/>
    </source>
</evidence>
<dbReference type="EMBL" id="CP026304">
    <property type="protein sequence ID" value="AVZ71564.1"/>
    <property type="molecule type" value="Genomic_DNA"/>
</dbReference>
<reference evidence="12 13" key="1">
    <citation type="submission" date="2018-01" db="EMBL/GenBank/DDBJ databases">
        <title>Complete genome sequence of Streptomyces lunaelactis MM109T, a Ferroverdin A producer isolated from cave moonmilk deposits.</title>
        <authorList>
            <person name="Naome A."/>
            <person name="Martinet L."/>
            <person name="Maciejewska M."/>
            <person name="Anderssen S."/>
            <person name="Adam D."/>
            <person name="Tenconi E."/>
            <person name="Deflandre B."/>
            <person name="Arguelles-Arias A."/>
            <person name="Calusinska M."/>
            <person name="Copieters W."/>
            <person name="Karim L."/>
            <person name="Hanikenne M."/>
            <person name="Baurain D."/>
            <person name="van Wezel G."/>
            <person name="Smargiasso N."/>
            <person name="de Pauw E."/>
            <person name="Delfosse P."/>
            <person name="Rigali S."/>
        </authorList>
    </citation>
    <scope>NUCLEOTIDE SEQUENCE [LARGE SCALE GENOMIC DNA]</scope>
    <source>
        <strain evidence="12 13">MM109</strain>
    </source>
</reference>
<dbReference type="OrthoDB" id="8781117at2"/>
<dbReference type="Gene3D" id="2.40.10.10">
    <property type="entry name" value="Trypsin-like serine proteases"/>
    <property type="match status" value="2"/>
</dbReference>
<keyword evidence="4" id="KW-0378">Hydrolase</keyword>
<evidence type="ECO:0000259" key="10">
    <source>
        <dbReference type="Pfam" id="PF00089"/>
    </source>
</evidence>
<dbReference type="InterPro" id="IPR004236">
    <property type="entry name" value="Pept_S1_alpha_lytic"/>
</dbReference>